<feature type="region of interest" description="Disordered" evidence="1">
    <location>
        <begin position="560"/>
        <end position="610"/>
    </location>
</feature>
<feature type="region of interest" description="Disordered" evidence="1">
    <location>
        <begin position="351"/>
        <end position="419"/>
    </location>
</feature>
<evidence type="ECO:0000313" key="2">
    <source>
        <dbReference type="EMBL" id="KAK7046915.1"/>
    </source>
</evidence>
<name>A0AAW0D946_9AGAR</name>
<evidence type="ECO:0000313" key="3">
    <source>
        <dbReference type="Proteomes" id="UP001362999"/>
    </source>
</evidence>
<reference evidence="2 3" key="1">
    <citation type="journal article" date="2024" name="J Genomics">
        <title>Draft genome sequencing and assembly of Favolaschia claudopus CIRM-BRFM 2984 isolated from oak limbs.</title>
        <authorList>
            <person name="Navarro D."/>
            <person name="Drula E."/>
            <person name="Chaduli D."/>
            <person name="Cazenave R."/>
            <person name="Ahrendt S."/>
            <person name="Wang J."/>
            <person name="Lipzen A."/>
            <person name="Daum C."/>
            <person name="Barry K."/>
            <person name="Grigoriev I.V."/>
            <person name="Favel A."/>
            <person name="Rosso M.N."/>
            <person name="Martin F."/>
        </authorList>
    </citation>
    <scope>NUCLEOTIDE SEQUENCE [LARGE SCALE GENOMIC DNA]</scope>
    <source>
        <strain evidence="2 3">CIRM-BRFM 2984</strain>
    </source>
</reference>
<accession>A0AAW0D946</accession>
<proteinExistence type="predicted"/>
<feature type="compositionally biased region" description="Polar residues" evidence="1">
    <location>
        <begin position="660"/>
        <end position="669"/>
    </location>
</feature>
<protein>
    <submittedName>
        <fullName evidence="2">Uncharacterized protein</fullName>
    </submittedName>
</protein>
<feature type="compositionally biased region" description="Basic and acidic residues" evidence="1">
    <location>
        <begin position="582"/>
        <end position="595"/>
    </location>
</feature>
<evidence type="ECO:0000256" key="1">
    <source>
        <dbReference type="SAM" id="MobiDB-lite"/>
    </source>
</evidence>
<dbReference type="EMBL" id="JAWWNJ010000010">
    <property type="protein sequence ID" value="KAK7046915.1"/>
    <property type="molecule type" value="Genomic_DNA"/>
</dbReference>
<feature type="region of interest" description="Disordered" evidence="1">
    <location>
        <begin position="630"/>
        <end position="788"/>
    </location>
</feature>
<dbReference type="AlphaFoldDB" id="A0AAW0D946"/>
<gene>
    <name evidence="2" type="ORF">R3P38DRAFT_3423015</name>
</gene>
<feature type="compositionally biased region" description="Low complexity" evidence="1">
    <location>
        <begin position="405"/>
        <end position="417"/>
    </location>
</feature>
<feature type="compositionally biased region" description="Basic and acidic residues" evidence="1">
    <location>
        <begin position="764"/>
        <end position="773"/>
    </location>
</feature>
<organism evidence="2 3">
    <name type="scientific">Favolaschia claudopus</name>
    <dbReference type="NCBI Taxonomy" id="2862362"/>
    <lineage>
        <taxon>Eukaryota</taxon>
        <taxon>Fungi</taxon>
        <taxon>Dikarya</taxon>
        <taxon>Basidiomycota</taxon>
        <taxon>Agaricomycotina</taxon>
        <taxon>Agaricomycetes</taxon>
        <taxon>Agaricomycetidae</taxon>
        <taxon>Agaricales</taxon>
        <taxon>Marasmiineae</taxon>
        <taxon>Mycenaceae</taxon>
        <taxon>Favolaschia</taxon>
    </lineage>
</organism>
<feature type="compositionally biased region" description="Basic and acidic residues" evidence="1">
    <location>
        <begin position="671"/>
        <end position="688"/>
    </location>
</feature>
<dbReference type="Proteomes" id="UP001362999">
    <property type="component" value="Unassembled WGS sequence"/>
</dbReference>
<keyword evidence="3" id="KW-1185">Reference proteome</keyword>
<feature type="compositionally biased region" description="Polar residues" evidence="1">
    <location>
        <begin position="729"/>
        <end position="740"/>
    </location>
</feature>
<feature type="compositionally biased region" description="Basic and acidic residues" evidence="1">
    <location>
        <begin position="712"/>
        <end position="728"/>
    </location>
</feature>
<sequence length="870" mass="97621">MPWLGFIKRDGERTAGEVEYESVMSAWYETEGGGQVEETHVSTLLIRNQELEDFIGHVVPQLLSSHPALCSQRPKPPRQQDIERLRDVKDYEEALDRLVHIHRGIKEKQAWYTLARLRVETSVSRENSSSPVPIPLADDAYLGTWINGVDRLTVDWLLHVARLPCFVISEVAEGVESDRIFSSFVHGTLVEGLCSPHNGYDLVAASGLGFTSYEQPAFALDAPSLSSLERVAAKANPKGSWSVFREVLPEYDEPDVGPIMRLEGGKRKGKANMEDEDEMWFDRTRKRKLIIASMPPLPPSLAGMDPQFGRPAPTWPFGARSNDKWITHQPSLWMYPSEEPHPAMVGAEYTPPELETKEPELRPVAAEEEPTPMVVDELPVVQPLGTPPTEGRPRPIDEDEVSLGPSSNPPSRASSPVPEHDLFAEGVDAVMSDALDAMQGLTTSAQGESLRREASPISDSRGRSASLYVLLKGLGYSINLSEIRAWLSSVGGGFEAASIVGLYRRVLESYQADYVVELTTTSNAERLFLAALDNRRITGGAVFLDEVEFRRVTMGIGRRSLTRTPSPERSGRISRLPSIPRIRREPTPPEMRRESPATLPRNQPAPISRELARARDVARLQRVMMASEREEFLRRQGGTTSVQRDPVVPTEDTRRKRARSPSTEASSSVRPRKEIPREPRAMREKRESQTGSQSAGPTVEDHRRRTLTLVDRLTDPESRPPRLLERLTEPNQPADSTSGPSAEGPPLLERLSGPTTPSTMLVDESPRSDRLIERISGTQTSPDDSKEKLMHRVDVKLQERVLTVERPKRRRTHRRTDKRVSRIEVLVRSPSPEPERFAGWPWTDDEIDWFIDQEEFVPDADEDDDAMDEN</sequence>
<comment type="caution">
    <text evidence="2">The sequence shown here is derived from an EMBL/GenBank/DDBJ whole genome shotgun (WGS) entry which is preliminary data.</text>
</comment>